<accession>A0A4V2MLZ2</accession>
<evidence type="ECO:0000313" key="3">
    <source>
        <dbReference type="Proteomes" id="UP000293347"/>
    </source>
</evidence>
<protein>
    <recommendedName>
        <fullName evidence="1">Lipocalin-like domain-containing protein</fullName>
    </recommendedName>
</protein>
<feature type="domain" description="Lipocalin-like" evidence="1">
    <location>
        <begin position="36"/>
        <end position="122"/>
    </location>
</feature>
<name>A0A4V2MLZ2_9SPHI</name>
<dbReference type="InterPro" id="IPR024311">
    <property type="entry name" value="Lipocalin-like"/>
</dbReference>
<proteinExistence type="predicted"/>
<reference evidence="2 3" key="1">
    <citation type="submission" date="2019-02" db="EMBL/GenBank/DDBJ databases">
        <title>Pedobacter sp. RP-1-14 sp. nov., isolated from Arctic soil.</title>
        <authorList>
            <person name="Dahal R.H."/>
        </authorList>
    </citation>
    <scope>NUCLEOTIDE SEQUENCE [LARGE SCALE GENOMIC DNA]</scope>
    <source>
        <strain evidence="2 3">RP-1-14</strain>
    </source>
</reference>
<organism evidence="2 3">
    <name type="scientific">Pedobacter psychroterrae</name>
    <dbReference type="NCBI Taxonomy" id="2530453"/>
    <lineage>
        <taxon>Bacteria</taxon>
        <taxon>Pseudomonadati</taxon>
        <taxon>Bacteroidota</taxon>
        <taxon>Sphingobacteriia</taxon>
        <taxon>Sphingobacteriales</taxon>
        <taxon>Sphingobacteriaceae</taxon>
        <taxon>Pedobacter</taxon>
    </lineage>
</organism>
<evidence type="ECO:0000313" key="2">
    <source>
        <dbReference type="EMBL" id="TCD03937.1"/>
    </source>
</evidence>
<keyword evidence="3" id="KW-1185">Reference proteome</keyword>
<dbReference type="EMBL" id="SJSL01000001">
    <property type="protein sequence ID" value="TCD03937.1"/>
    <property type="molecule type" value="Genomic_DNA"/>
</dbReference>
<dbReference type="PROSITE" id="PS51257">
    <property type="entry name" value="PROKAR_LIPOPROTEIN"/>
    <property type="match status" value="1"/>
</dbReference>
<gene>
    <name evidence="2" type="ORF">EZ437_08305</name>
</gene>
<dbReference type="Pfam" id="PF13648">
    <property type="entry name" value="Lipocalin_4"/>
    <property type="match status" value="1"/>
</dbReference>
<evidence type="ECO:0000259" key="1">
    <source>
        <dbReference type="Pfam" id="PF13648"/>
    </source>
</evidence>
<dbReference type="RefSeq" id="WP_131595023.1">
    <property type="nucleotide sequence ID" value="NZ_SJSL01000001.1"/>
</dbReference>
<comment type="caution">
    <text evidence="2">The sequence shown here is derived from an EMBL/GenBank/DDBJ whole genome shotgun (WGS) entry which is preliminary data.</text>
</comment>
<sequence>MKIISNFKAAPFLFLFLVLFSCKKDKDKEEAVPTVVAKWNLSTRIYQDLNTPVETEDFTGKGYYLDLKDNRSYSVLFDGENGSGTYVLNNNTIAFTIVSGDDDITDEDTYTIKTLTNTELILEATAATSSHQLRFKK</sequence>
<dbReference type="Proteomes" id="UP000293347">
    <property type="component" value="Unassembled WGS sequence"/>
</dbReference>
<dbReference type="AlphaFoldDB" id="A0A4V2MLZ2"/>